<dbReference type="PANTHER" id="PTHR44068:SF11">
    <property type="entry name" value="GERANYL DIPHOSPHATE 2-C-METHYLTRANSFERASE"/>
    <property type="match status" value="1"/>
</dbReference>
<dbReference type="GO" id="GO:0032259">
    <property type="term" value="P:methylation"/>
    <property type="evidence" value="ECO:0007669"/>
    <property type="project" value="UniProtKB-KW"/>
</dbReference>
<dbReference type="InterPro" id="IPR050447">
    <property type="entry name" value="Erg6_SMT_methyltransf"/>
</dbReference>
<gene>
    <name evidence="5" type="ORF">G3576_23030</name>
</gene>
<evidence type="ECO:0000259" key="4">
    <source>
        <dbReference type="SMART" id="SM00828"/>
    </source>
</evidence>
<reference evidence="5 6" key="1">
    <citation type="submission" date="2020-03" db="EMBL/GenBank/DDBJ databases">
        <title>Roseomonas stagni sp. nov., isolated from pond water in Japan.</title>
        <authorList>
            <person name="Furuhata K."/>
            <person name="Miyamoto H."/>
            <person name="Goto K."/>
        </authorList>
    </citation>
    <scope>NUCLEOTIDE SEQUENCE [LARGE SCALE GENOMIC DNA]</scope>
    <source>
        <strain evidence="5 6">PeD5</strain>
    </source>
</reference>
<dbReference type="RefSeq" id="WP_164696818.1">
    <property type="nucleotide sequence ID" value="NZ_JAAIKB010000011.1"/>
</dbReference>
<dbReference type="SMART" id="SM00828">
    <property type="entry name" value="PKS_MT"/>
    <property type="match status" value="1"/>
</dbReference>
<protein>
    <submittedName>
        <fullName evidence="5">Methyltransferase domain-containing protein</fullName>
    </submittedName>
</protein>
<evidence type="ECO:0000256" key="3">
    <source>
        <dbReference type="ARBA" id="ARBA00022691"/>
    </source>
</evidence>
<proteinExistence type="predicted"/>
<sequence>MSHVTSIPPAALRQARRVARYYRWLDRLSWFDEKRAEAGHGAQPVHRALADPDGGPPSTDVIHRLMLEGLTLPPSPRVLDAGCGYGASMLHLAPQLGGDWVGLTLSAVQAARGMAVVAERGLADRVRIEVASYDAPPPGRFDLIYGIESLIHAADPAATLRNLAASLNPGGHLVVVDDMPEEAMPAEAARRLARFRRFWRCPVAPTRQGWIEALRGAGLDLVAERDLNPLLQVRGLAAVTPRLRQLERQAFLPRLLGFGVRAEAEIGGLLLESLQTEGHVHYRILAARAPR</sequence>
<keyword evidence="1 5" id="KW-0489">Methyltransferase</keyword>
<evidence type="ECO:0000256" key="1">
    <source>
        <dbReference type="ARBA" id="ARBA00022603"/>
    </source>
</evidence>
<keyword evidence="3" id="KW-0949">S-adenosyl-L-methionine</keyword>
<name>A0A6M1LR47_9PROT</name>
<evidence type="ECO:0000313" key="6">
    <source>
        <dbReference type="Proteomes" id="UP000475385"/>
    </source>
</evidence>
<dbReference type="InterPro" id="IPR029063">
    <property type="entry name" value="SAM-dependent_MTases_sf"/>
</dbReference>
<dbReference type="Pfam" id="PF13489">
    <property type="entry name" value="Methyltransf_23"/>
    <property type="match status" value="1"/>
</dbReference>
<dbReference type="Proteomes" id="UP000475385">
    <property type="component" value="Unassembled WGS sequence"/>
</dbReference>
<evidence type="ECO:0000256" key="2">
    <source>
        <dbReference type="ARBA" id="ARBA00022679"/>
    </source>
</evidence>
<accession>A0A6M1LR47</accession>
<dbReference type="CDD" id="cd02440">
    <property type="entry name" value="AdoMet_MTases"/>
    <property type="match status" value="1"/>
</dbReference>
<keyword evidence="2" id="KW-0808">Transferase</keyword>
<dbReference type="GO" id="GO:0008168">
    <property type="term" value="F:methyltransferase activity"/>
    <property type="evidence" value="ECO:0007669"/>
    <property type="project" value="UniProtKB-KW"/>
</dbReference>
<feature type="domain" description="Polyketide synthase-like methyltransferase" evidence="4">
    <location>
        <begin position="45"/>
        <end position="290"/>
    </location>
</feature>
<dbReference type="Gene3D" id="3.40.50.150">
    <property type="entry name" value="Vaccinia Virus protein VP39"/>
    <property type="match status" value="1"/>
</dbReference>
<comment type="caution">
    <text evidence="5">The sequence shown here is derived from an EMBL/GenBank/DDBJ whole genome shotgun (WGS) entry which is preliminary data.</text>
</comment>
<keyword evidence="6" id="KW-1185">Reference proteome</keyword>
<dbReference type="EMBL" id="JAAIKB010000011">
    <property type="protein sequence ID" value="NGM22905.1"/>
    <property type="molecule type" value="Genomic_DNA"/>
</dbReference>
<dbReference type="PANTHER" id="PTHR44068">
    <property type="entry name" value="ZGC:194242"/>
    <property type="match status" value="1"/>
</dbReference>
<dbReference type="SUPFAM" id="SSF53335">
    <property type="entry name" value="S-adenosyl-L-methionine-dependent methyltransferases"/>
    <property type="match status" value="1"/>
</dbReference>
<dbReference type="InterPro" id="IPR020803">
    <property type="entry name" value="MeTfrase_dom"/>
</dbReference>
<evidence type="ECO:0000313" key="5">
    <source>
        <dbReference type="EMBL" id="NGM22905.1"/>
    </source>
</evidence>
<dbReference type="AlphaFoldDB" id="A0A6M1LR47"/>
<organism evidence="5 6">
    <name type="scientific">Falsiroseomonas algicola</name>
    <dbReference type="NCBI Taxonomy" id="2716930"/>
    <lineage>
        <taxon>Bacteria</taxon>
        <taxon>Pseudomonadati</taxon>
        <taxon>Pseudomonadota</taxon>
        <taxon>Alphaproteobacteria</taxon>
        <taxon>Acetobacterales</taxon>
        <taxon>Roseomonadaceae</taxon>
        <taxon>Falsiroseomonas</taxon>
    </lineage>
</organism>